<protein>
    <recommendedName>
        <fullName evidence="4">DNA-packaging protein</fullName>
    </recommendedName>
</protein>
<evidence type="ECO:0008006" key="4">
    <source>
        <dbReference type="Google" id="ProtNLM"/>
    </source>
</evidence>
<evidence type="ECO:0000313" key="2">
    <source>
        <dbReference type="EMBL" id="ERI79465.1"/>
    </source>
</evidence>
<dbReference type="EMBL" id="AWSU01000072">
    <property type="protein sequence ID" value="ERI79465.1"/>
    <property type="molecule type" value="Genomic_DNA"/>
</dbReference>
<dbReference type="AlphaFoldDB" id="A0ABC9U202"/>
<sequence length="176" mass="20324">MIVNQKELAQCLGISSRRVRQLREEGLFKLSHEGRGYGLEKSIQEYIEYKVNAETGRRASISKEEVQAEHEEVKKQISLLKLRKLRRELHEAADVEAFLSDMLIRFKNRLLSLPSKLAMQVMGEEDINAVILIIKRELNSVLEELSAYDPEEIDGQQDDATDEVLDEYEEDEEMDG</sequence>
<gene>
    <name evidence="2" type="ORF">CLOSYM_00897</name>
</gene>
<reference evidence="2 3" key="1">
    <citation type="submission" date="2013-07" db="EMBL/GenBank/DDBJ databases">
        <authorList>
            <person name="Weinstock G."/>
            <person name="Sodergren E."/>
            <person name="Wylie T."/>
            <person name="Fulton L."/>
            <person name="Fulton R."/>
            <person name="Fronick C."/>
            <person name="O'Laughlin M."/>
            <person name="Godfrey J."/>
            <person name="Miner T."/>
            <person name="Herter B."/>
            <person name="Appelbaum E."/>
            <person name="Cordes M."/>
            <person name="Lek S."/>
            <person name="Wollam A."/>
            <person name="Pepin K.H."/>
            <person name="Palsikar V.B."/>
            <person name="Mitreva M."/>
            <person name="Wilson R.K."/>
        </authorList>
    </citation>
    <scope>NUCLEOTIDE SEQUENCE [LARGE SCALE GENOMIC DNA]</scope>
    <source>
        <strain evidence="2 3">ATCC 14940</strain>
    </source>
</reference>
<organism evidence="2 3">
    <name type="scientific">[Clostridium] symbiosum ATCC 14940</name>
    <dbReference type="NCBI Taxonomy" id="411472"/>
    <lineage>
        <taxon>Bacteria</taxon>
        <taxon>Bacillati</taxon>
        <taxon>Bacillota</taxon>
        <taxon>Clostridia</taxon>
        <taxon>Lachnospirales</taxon>
        <taxon>Lachnospiraceae</taxon>
        <taxon>Otoolea</taxon>
    </lineage>
</organism>
<dbReference type="Proteomes" id="UP000016491">
    <property type="component" value="Unassembled WGS sequence"/>
</dbReference>
<accession>A0ABC9U202</accession>
<dbReference type="RefSeq" id="WP_021641417.1">
    <property type="nucleotide sequence ID" value="NZ_KE992856.1"/>
</dbReference>
<proteinExistence type="predicted"/>
<name>A0ABC9U202_CLOSY</name>
<evidence type="ECO:0000256" key="1">
    <source>
        <dbReference type="SAM" id="MobiDB-lite"/>
    </source>
</evidence>
<evidence type="ECO:0000313" key="3">
    <source>
        <dbReference type="Proteomes" id="UP000016491"/>
    </source>
</evidence>
<comment type="caution">
    <text evidence="2">The sequence shown here is derived from an EMBL/GenBank/DDBJ whole genome shotgun (WGS) entry which is preliminary data.</text>
</comment>
<feature type="region of interest" description="Disordered" evidence="1">
    <location>
        <begin position="149"/>
        <end position="176"/>
    </location>
</feature>